<gene>
    <name evidence="3" type="ORF">DME_LOCUS10365</name>
</gene>
<dbReference type="InterPro" id="IPR019269">
    <property type="entry name" value="BLOC1_su2"/>
</dbReference>
<dbReference type="GO" id="GO:0099078">
    <property type="term" value="C:BORC complex"/>
    <property type="evidence" value="ECO:0007669"/>
    <property type="project" value="TreeGrafter"/>
</dbReference>
<evidence type="ECO:0000256" key="1">
    <source>
        <dbReference type="ARBA" id="ARBA00008468"/>
    </source>
</evidence>
<feature type="coiled-coil region" evidence="2">
    <location>
        <begin position="95"/>
        <end position="122"/>
    </location>
</feature>
<organism evidence="4 6">
    <name type="scientific">Dracunculus medinensis</name>
    <name type="common">Guinea worm</name>
    <dbReference type="NCBI Taxonomy" id="318479"/>
    <lineage>
        <taxon>Eukaryota</taxon>
        <taxon>Metazoa</taxon>
        <taxon>Ecdysozoa</taxon>
        <taxon>Nematoda</taxon>
        <taxon>Chromadorea</taxon>
        <taxon>Rhabditida</taxon>
        <taxon>Spirurina</taxon>
        <taxon>Dracunculoidea</taxon>
        <taxon>Dracunculidae</taxon>
        <taxon>Dracunculus</taxon>
    </lineage>
</organism>
<dbReference type="Proteomes" id="UP000274756">
    <property type="component" value="Unassembled WGS sequence"/>
</dbReference>
<sequence length="124" mass="13958">MAGIINERASTSSEFPPTPVPIMVTSQMRGLADNLYDKVGIFLQGQIEGTIAEYKLLENMNNATIQRYDDMKQVADGISEKLLQLNGKYEALRPYLQQIDEIDESTRKLEEATNLLENYVSQLG</sequence>
<dbReference type="GO" id="GO:0043015">
    <property type="term" value="F:gamma-tubulin binding"/>
    <property type="evidence" value="ECO:0007669"/>
    <property type="project" value="TreeGrafter"/>
</dbReference>
<reference evidence="6" key="1">
    <citation type="submission" date="2017-02" db="UniProtKB">
        <authorList>
            <consortium name="WormBaseParasite"/>
        </authorList>
    </citation>
    <scope>IDENTIFICATION</scope>
</reference>
<dbReference type="GO" id="GO:0016197">
    <property type="term" value="P:endosomal transport"/>
    <property type="evidence" value="ECO:0007669"/>
    <property type="project" value="TreeGrafter"/>
</dbReference>
<dbReference type="GO" id="GO:0031083">
    <property type="term" value="C:BLOC-1 complex"/>
    <property type="evidence" value="ECO:0007669"/>
    <property type="project" value="TreeGrafter"/>
</dbReference>
<dbReference type="PANTHER" id="PTHR46479">
    <property type="entry name" value="BIOGENESIS OF LYSOSOME-RELATED ORGANELLES COMPLEX 1 SUBUNIT 2"/>
    <property type="match status" value="1"/>
</dbReference>
<dbReference type="Proteomes" id="UP000038040">
    <property type="component" value="Unplaced"/>
</dbReference>
<proteinExistence type="inferred from homology"/>
<dbReference type="GO" id="GO:0032418">
    <property type="term" value="P:lysosome localization"/>
    <property type="evidence" value="ECO:0007669"/>
    <property type="project" value="TreeGrafter"/>
</dbReference>
<accession>A0A0N4UKY0</accession>
<reference evidence="3 5" key="2">
    <citation type="submission" date="2018-11" db="EMBL/GenBank/DDBJ databases">
        <authorList>
            <consortium name="Pathogen Informatics"/>
        </authorList>
    </citation>
    <scope>NUCLEOTIDE SEQUENCE [LARGE SCALE GENOMIC DNA]</scope>
</reference>
<comment type="similarity">
    <text evidence="1">Belongs to the BLOC1S2 family.</text>
</comment>
<dbReference type="EMBL" id="UYYG01001213">
    <property type="protein sequence ID" value="VDN60392.1"/>
    <property type="molecule type" value="Genomic_DNA"/>
</dbReference>
<keyword evidence="2" id="KW-0175">Coiled coil</keyword>
<dbReference type="GO" id="GO:0000930">
    <property type="term" value="C:gamma-tubulin complex"/>
    <property type="evidence" value="ECO:0007669"/>
    <property type="project" value="TreeGrafter"/>
</dbReference>
<dbReference type="Pfam" id="PF10046">
    <property type="entry name" value="BLOC1_2"/>
    <property type="match status" value="1"/>
</dbReference>
<evidence type="ECO:0000313" key="4">
    <source>
        <dbReference type="Proteomes" id="UP000038040"/>
    </source>
</evidence>
<name>A0A0N4UKY0_DRAME</name>
<evidence type="ECO:0000313" key="5">
    <source>
        <dbReference type="Proteomes" id="UP000274756"/>
    </source>
</evidence>
<dbReference type="OrthoDB" id="244061at2759"/>
<evidence type="ECO:0000256" key="2">
    <source>
        <dbReference type="SAM" id="Coils"/>
    </source>
</evidence>
<dbReference type="STRING" id="318479.A0A0N4UKY0"/>
<evidence type="ECO:0000313" key="6">
    <source>
        <dbReference type="WBParaSite" id="DME_0000842101-mRNA-1"/>
    </source>
</evidence>
<dbReference type="AlphaFoldDB" id="A0A0N4UKY0"/>
<evidence type="ECO:0000313" key="3">
    <source>
        <dbReference type="EMBL" id="VDN60392.1"/>
    </source>
</evidence>
<keyword evidence="5" id="KW-1185">Reference proteome</keyword>
<protein>
    <submittedName>
        <fullName evidence="6">Biogenesis of lysosome-related organelles complex 1 subunit 2</fullName>
    </submittedName>
</protein>
<dbReference type="PANTHER" id="PTHR46479:SF1">
    <property type="entry name" value="BIOGENESIS OF LYSOSOME-RELATED ORGANELLES COMPLEX 1 SUBUNIT 2"/>
    <property type="match status" value="1"/>
</dbReference>
<dbReference type="WBParaSite" id="DME_0000842101-mRNA-1">
    <property type="protein sequence ID" value="DME_0000842101-mRNA-1"/>
    <property type="gene ID" value="DME_0000842101"/>
</dbReference>